<keyword evidence="2 3" id="KW-0436">Ligase</keyword>
<dbReference type="PANTHER" id="PTHR43210">
    <property type="entry name" value="DETHIOBIOTIN SYNTHETASE"/>
    <property type="match status" value="1"/>
</dbReference>
<feature type="binding site" evidence="2">
    <location>
        <begin position="206"/>
        <end position="208"/>
    </location>
    <ligand>
        <name>ATP</name>
        <dbReference type="ChEBI" id="CHEBI:30616"/>
    </ligand>
</feature>
<feature type="binding site" evidence="2">
    <location>
        <begin position="12"/>
        <end position="17"/>
    </location>
    <ligand>
        <name>ATP</name>
        <dbReference type="ChEBI" id="CHEBI:30616"/>
    </ligand>
</feature>
<feature type="binding site" evidence="2">
    <location>
        <position position="16"/>
    </location>
    <ligand>
        <name>Mg(2+)</name>
        <dbReference type="ChEBI" id="CHEBI:18420"/>
    </ligand>
</feature>
<comment type="subunit">
    <text evidence="2">Homodimer.</text>
</comment>
<comment type="similarity">
    <text evidence="2">Belongs to the dethiobiotin synthetase family.</text>
</comment>
<evidence type="ECO:0000256" key="1">
    <source>
        <dbReference type="ARBA" id="ARBA00022756"/>
    </source>
</evidence>
<evidence type="ECO:0000313" key="3">
    <source>
        <dbReference type="EMBL" id="MTW16195.1"/>
    </source>
</evidence>
<comment type="subcellular location">
    <subcellularLocation>
        <location evidence="2">Cytoplasm</location>
    </subcellularLocation>
</comment>
<name>A0A327K8Q5_9BRAD</name>
<dbReference type="PIRSF" id="PIRSF006755">
    <property type="entry name" value="DTB_synth"/>
    <property type="match status" value="1"/>
</dbReference>
<dbReference type="GO" id="GO:0009102">
    <property type="term" value="P:biotin biosynthetic process"/>
    <property type="evidence" value="ECO:0007669"/>
    <property type="project" value="UniProtKB-UniRule"/>
</dbReference>
<dbReference type="GO" id="GO:0005524">
    <property type="term" value="F:ATP binding"/>
    <property type="evidence" value="ECO:0007669"/>
    <property type="project" value="UniProtKB-UniRule"/>
</dbReference>
<feature type="active site" evidence="2">
    <location>
        <position position="37"/>
    </location>
</feature>
<feature type="binding site" evidence="2">
    <location>
        <position position="52"/>
    </location>
    <ligand>
        <name>ATP</name>
        <dbReference type="ChEBI" id="CHEBI:30616"/>
    </ligand>
</feature>
<feature type="binding site" evidence="2">
    <location>
        <position position="41"/>
    </location>
    <ligand>
        <name>substrate</name>
    </ligand>
</feature>
<gene>
    <name evidence="2 3" type="primary">bioD</name>
    <name evidence="3" type="ORF">GJ689_08235</name>
</gene>
<dbReference type="RefSeq" id="WP_111385272.1">
    <property type="nucleotide sequence ID" value="NZ_NPEW01000087.1"/>
</dbReference>
<feature type="binding site" evidence="2">
    <location>
        <begin position="117"/>
        <end position="120"/>
    </location>
    <ligand>
        <name>ATP</name>
        <dbReference type="ChEBI" id="CHEBI:30616"/>
    </ligand>
</feature>
<dbReference type="CDD" id="cd03109">
    <property type="entry name" value="DTBS"/>
    <property type="match status" value="1"/>
</dbReference>
<comment type="function">
    <text evidence="2">Catalyzes a mechanistically unusual reaction, the ATP-dependent insertion of CO2 between the N7 and N8 nitrogen atoms of 7,8-diaminopelargonic acid (DAPA, also called 7,8-diammoniononanoate) to form a ureido ring.</text>
</comment>
<dbReference type="EC" id="6.3.3.3" evidence="2"/>
<comment type="caution">
    <text evidence="3">The sequence shown here is derived from an EMBL/GenBank/DDBJ whole genome shotgun (WGS) entry which is preliminary data.</text>
</comment>
<proteinExistence type="inferred from homology"/>
<keyword evidence="1 2" id="KW-0093">Biotin biosynthesis</keyword>
<accession>A0A327K8Q5</accession>
<dbReference type="NCBIfam" id="TIGR00347">
    <property type="entry name" value="bioD"/>
    <property type="match status" value="1"/>
</dbReference>
<dbReference type="GO" id="GO:0000287">
    <property type="term" value="F:magnesium ion binding"/>
    <property type="evidence" value="ECO:0007669"/>
    <property type="project" value="UniProtKB-UniRule"/>
</dbReference>
<dbReference type="Pfam" id="PF13500">
    <property type="entry name" value="AAA_26"/>
    <property type="match status" value="1"/>
</dbReference>
<sequence length="232" mass="24160">MTVVFVSATGTEVGKTFVSRGLVRALKSRGRAVEVLKPVQSGFDPREAEGSDAGLLIAANGEEPTLERIAAAAPFRFEAPLAPHLAARREGKSIDADAVVAFCRERIAHRKDVMVIEGVGGIMAPLDDTRTVVDLIVALGVPVVLVTGSYLGTLSHTLTALDVAHRRGLTIAAVVVSQTPGGTVALDETLTTMQTFAKGVPVLALPRLPAEVGPEHAVFDELAELVCPAAAA</sequence>
<reference evidence="3 4" key="1">
    <citation type="submission" date="2019-11" db="EMBL/GenBank/DDBJ databases">
        <title>Whole-genome sequence of Rhodoplanes serenus DSM 18633, type strain.</title>
        <authorList>
            <person name="Kyndt J.A."/>
            <person name="Meyer T.E."/>
        </authorList>
    </citation>
    <scope>NUCLEOTIDE SEQUENCE [LARGE SCALE GENOMIC DNA]</scope>
    <source>
        <strain evidence="3 4">DSM 18633</strain>
    </source>
</reference>
<dbReference type="HAMAP" id="MF_00336">
    <property type="entry name" value="BioD"/>
    <property type="match status" value="1"/>
</dbReference>
<dbReference type="PANTHER" id="PTHR43210:SF5">
    <property type="entry name" value="DETHIOBIOTIN SYNTHETASE"/>
    <property type="match status" value="1"/>
</dbReference>
<comment type="caution">
    <text evidence="2">Lacks conserved residue(s) required for the propagation of feature annotation.</text>
</comment>
<feature type="binding site" evidence="2">
    <location>
        <position position="52"/>
    </location>
    <ligand>
        <name>Mg(2+)</name>
        <dbReference type="ChEBI" id="CHEBI:18420"/>
    </ligand>
</feature>
<feature type="binding site" evidence="2">
    <location>
        <begin position="177"/>
        <end position="178"/>
    </location>
    <ligand>
        <name>ATP</name>
        <dbReference type="ChEBI" id="CHEBI:30616"/>
    </ligand>
</feature>
<dbReference type="InterPro" id="IPR004472">
    <property type="entry name" value="DTB_synth_BioD"/>
</dbReference>
<keyword evidence="2" id="KW-0479">Metal-binding</keyword>
<dbReference type="InterPro" id="IPR027417">
    <property type="entry name" value="P-loop_NTPase"/>
</dbReference>
<dbReference type="GO" id="GO:0004141">
    <property type="term" value="F:dethiobiotin synthase activity"/>
    <property type="evidence" value="ECO:0007669"/>
    <property type="project" value="UniProtKB-UniRule"/>
</dbReference>
<dbReference type="Proteomes" id="UP000438991">
    <property type="component" value="Unassembled WGS sequence"/>
</dbReference>
<organism evidence="3 4">
    <name type="scientific">Rhodoplanes serenus</name>
    <dbReference type="NCBI Taxonomy" id="200615"/>
    <lineage>
        <taxon>Bacteria</taxon>
        <taxon>Pseudomonadati</taxon>
        <taxon>Pseudomonadota</taxon>
        <taxon>Alphaproteobacteria</taxon>
        <taxon>Hyphomicrobiales</taxon>
        <taxon>Nitrobacteraceae</taxon>
        <taxon>Rhodoplanes</taxon>
    </lineage>
</organism>
<comment type="pathway">
    <text evidence="2">Cofactor biosynthesis; biotin biosynthesis; biotin from 7,8-diaminononanoate: step 1/2.</text>
</comment>
<comment type="cofactor">
    <cofactor evidence="2">
        <name>Mg(2+)</name>
        <dbReference type="ChEBI" id="CHEBI:18420"/>
    </cofactor>
</comment>
<feature type="binding site" evidence="2">
    <location>
        <position position="117"/>
    </location>
    <ligand>
        <name>Mg(2+)</name>
        <dbReference type="ChEBI" id="CHEBI:18420"/>
    </ligand>
</feature>
<dbReference type="GO" id="GO:0005829">
    <property type="term" value="C:cytosol"/>
    <property type="evidence" value="ECO:0007669"/>
    <property type="project" value="TreeGrafter"/>
</dbReference>
<evidence type="ECO:0000256" key="2">
    <source>
        <dbReference type="HAMAP-Rule" id="MF_00336"/>
    </source>
</evidence>
<dbReference type="AlphaFoldDB" id="A0A327K8Q5"/>
<keyword evidence="2" id="KW-0963">Cytoplasm</keyword>
<dbReference type="EMBL" id="WNKV01000005">
    <property type="protein sequence ID" value="MTW16195.1"/>
    <property type="molecule type" value="Genomic_DNA"/>
</dbReference>
<comment type="catalytic activity">
    <reaction evidence="2">
        <text>(7R,8S)-7,8-diammoniononanoate + CO2 + ATP = (4R,5S)-dethiobiotin + ADP + phosphate + 3 H(+)</text>
        <dbReference type="Rhea" id="RHEA:15805"/>
        <dbReference type="ChEBI" id="CHEBI:15378"/>
        <dbReference type="ChEBI" id="CHEBI:16526"/>
        <dbReference type="ChEBI" id="CHEBI:30616"/>
        <dbReference type="ChEBI" id="CHEBI:43474"/>
        <dbReference type="ChEBI" id="CHEBI:149469"/>
        <dbReference type="ChEBI" id="CHEBI:149473"/>
        <dbReference type="ChEBI" id="CHEBI:456216"/>
        <dbReference type="EC" id="6.3.3.3"/>
    </reaction>
</comment>
<dbReference type="Gene3D" id="3.40.50.300">
    <property type="entry name" value="P-loop containing nucleotide triphosphate hydrolases"/>
    <property type="match status" value="1"/>
</dbReference>
<protein>
    <recommendedName>
        <fullName evidence="2">ATP-dependent dethiobiotin synthetase BioD</fullName>
        <ecNumber evidence="2">6.3.3.3</ecNumber>
    </recommendedName>
    <alternativeName>
        <fullName evidence="2">DTB synthetase</fullName>
        <shortName evidence="2">DTBS</shortName>
    </alternativeName>
    <alternativeName>
        <fullName evidence="2">Dethiobiotin synthase</fullName>
    </alternativeName>
</protein>
<keyword evidence="2" id="KW-0460">Magnesium</keyword>
<keyword evidence="2" id="KW-0067">ATP-binding</keyword>
<keyword evidence="2" id="KW-0547">Nucleotide-binding</keyword>
<dbReference type="SUPFAM" id="SSF52540">
    <property type="entry name" value="P-loop containing nucleoside triphosphate hydrolases"/>
    <property type="match status" value="1"/>
</dbReference>
<evidence type="ECO:0000313" key="4">
    <source>
        <dbReference type="Proteomes" id="UP000438991"/>
    </source>
</evidence>